<evidence type="ECO:0000256" key="5">
    <source>
        <dbReference type="ARBA" id="ARBA00022741"/>
    </source>
</evidence>
<dbReference type="InterPro" id="IPR011712">
    <property type="entry name" value="Sig_transdc_His_kin_sub3_dim/P"/>
</dbReference>
<feature type="region of interest" description="Disordered" evidence="10">
    <location>
        <begin position="368"/>
        <end position="404"/>
    </location>
</feature>
<evidence type="ECO:0000256" key="1">
    <source>
        <dbReference type="ARBA" id="ARBA00000085"/>
    </source>
</evidence>
<dbReference type="InterPro" id="IPR036890">
    <property type="entry name" value="HATPase_C_sf"/>
</dbReference>
<keyword evidence="11" id="KW-0812">Transmembrane</keyword>
<comment type="caution">
    <text evidence="14">The sequence shown here is derived from an EMBL/GenBank/DDBJ whole genome shotgun (WGS) entry which is preliminary data.</text>
</comment>
<evidence type="ECO:0000256" key="11">
    <source>
        <dbReference type="SAM" id="Phobius"/>
    </source>
</evidence>
<dbReference type="PANTHER" id="PTHR24421:SF10">
    <property type="entry name" value="NITRATE_NITRITE SENSOR PROTEIN NARQ"/>
    <property type="match status" value="1"/>
</dbReference>
<dbReference type="EC" id="2.7.13.3" evidence="2"/>
<dbReference type="GO" id="GO:0000155">
    <property type="term" value="F:phosphorelay sensor kinase activity"/>
    <property type="evidence" value="ECO:0007669"/>
    <property type="project" value="InterPro"/>
</dbReference>
<dbReference type="GO" id="GO:0005524">
    <property type="term" value="F:ATP binding"/>
    <property type="evidence" value="ECO:0007669"/>
    <property type="project" value="UniProtKB-KW"/>
</dbReference>
<dbReference type="CDD" id="cd16917">
    <property type="entry name" value="HATPase_UhpB-NarQ-NarX-like"/>
    <property type="match status" value="1"/>
</dbReference>
<dbReference type="PANTHER" id="PTHR24421">
    <property type="entry name" value="NITRATE/NITRITE SENSOR PROTEIN NARX-RELATED"/>
    <property type="match status" value="1"/>
</dbReference>
<evidence type="ECO:0000256" key="10">
    <source>
        <dbReference type="SAM" id="MobiDB-lite"/>
    </source>
</evidence>
<dbReference type="EMBL" id="QMEY01000004">
    <property type="protein sequence ID" value="RBQ19570.1"/>
    <property type="molecule type" value="Genomic_DNA"/>
</dbReference>
<evidence type="ECO:0000256" key="7">
    <source>
        <dbReference type="ARBA" id="ARBA00022840"/>
    </source>
</evidence>
<evidence type="ECO:0000259" key="12">
    <source>
        <dbReference type="Pfam" id="PF02518"/>
    </source>
</evidence>
<sequence>MARLVRRGEARWMWLGDPDRPTLINVVFWVVLLATVGDHMLRPAETLYSVLFAINIVVVVGLWLVLPWRPATRHRFIPLLFLPATIALGMTGSYGTHLLLTLIGTAGIAFVYGMRLALAALAGMLAFIVAGTLLFNRTMQEALLQAGVVGVFAIFVLGMTSAILEARLRRAEAQALLERVRELAVAEERARMGAEMHDSIGHHLTVIKVGLENAERYRERRPDAAWQEVRQAKEVTAEALADARRWVRALRPLALDGRVGSAALEQLAASFDGTGLSVTFEVEGPERPLDPDVELVLYRVLQEGLTNALRHAEAREVHGRLTFGEDRVTLVINDDGKGGERDGAGGFGLPSLAERTRALRGVLTAGNAEGGGFELRAELPDRPPAATQEGPPRKPGVRPGVEVR</sequence>
<feature type="transmembrane region" description="Helical" evidence="11">
    <location>
        <begin position="47"/>
        <end position="68"/>
    </location>
</feature>
<dbReference type="GO" id="GO:0046983">
    <property type="term" value="F:protein dimerization activity"/>
    <property type="evidence" value="ECO:0007669"/>
    <property type="project" value="InterPro"/>
</dbReference>
<feature type="coiled-coil region" evidence="9">
    <location>
        <begin position="163"/>
        <end position="190"/>
    </location>
</feature>
<evidence type="ECO:0000256" key="6">
    <source>
        <dbReference type="ARBA" id="ARBA00022777"/>
    </source>
</evidence>
<evidence type="ECO:0000313" key="15">
    <source>
        <dbReference type="Proteomes" id="UP000253303"/>
    </source>
</evidence>
<keyword evidence="11" id="KW-1133">Transmembrane helix</keyword>
<accession>A0A366M1A0</accession>
<comment type="catalytic activity">
    <reaction evidence="1">
        <text>ATP + protein L-histidine = ADP + protein N-phospho-L-histidine.</text>
        <dbReference type="EC" id="2.7.13.3"/>
    </reaction>
</comment>
<evidence type="ECO:0000313" key="14">
    <source>
        <dbReference type="EMBL" id="RBQ19570.1"/>
    </source>
</evidence>
<dbReference type="InterPro" id="IPR050482">
    <property type="entry name" value="Sensor_HK_TwoCompSys"/>
</dbReference>
<proteinExistence type="predicted"/>
<gene>
    <name evidence="14" type="ORF">DP939_12520</name>
</gene>
<dbReference type="OrthoDB" id="227596at2"/>
<name>A0A366M1A0_9ACTN</name>
<evidence type="ECO:0000256" key="3">
    <source>
        <dbReference type="ARBA" id="ARBA00022553"/>
    </source>
</evidence>
<dbReference type="Proteomes" id="UP000253303">
    <property type="component" value="Unassembled WGS sequence"/>
</dbReference>
<dbReference type="SUPFAM" id="SSF55874">
    <property type="entry name" value="ATPase domain of HSP90 chaperone/DNA topoisomerase II/histidine kinase"/>
    <property type="match status" value="1"/>
</dbReference>
<feature type="transmembrane region" description="Helical" evidence="11">
    <location>
        <begin position="80"/>
        <end position="110"/>
    </location>
</feature>
<feature type="domain" description="Signal transduction histidine kinase subgroup 3 dimerisation and phosphoacceptor" evidence="13">
    <location>
        <begin position="188"/>
        <end position="254"/>
    </location>
</feature>
<dbReference type="GO" id="GO:0016020">
    <property type="term" value="C:membrane"/>
    <property type="evidence" value="ECO:0007669"/>
    <property type="project" value="InterPro"/>
</dbReference>
<dbReference type="Gene3D" id="1.20.5.1930">
    <property type="match status" value="1"/>
</dbReference>
<keyword evidence="15" id="KW-1185">Reference proteome</keyword>
<evidence type="ECO:0000259" key="13">
    <source>
        <dbReference type="Pfam" id="PF07730"/>
    </source>
</evidence>
<evidence type="ECO:0000256" key="4">
    <source>
        <dbReference type="ARBA" id="ARBA00022679"/>
    </source>
</evidence>
<feature type="transmembrane region" description="Helical" evidence="11">
    <location>
        <begin position="21"/>
        <end position="41"/>
    </location>
</feature>
<feature type="domain" description="Histidine kinase/HSP90-like ATPase" evidence="12">
    <location>
        <begin position="294"/>
        <end position="382"/>
    </location>
</feature>
<keyword evidence="7" id="KW-0067">ATP-binding</keyword>
<organism evidence="14 15">
    <name type="scientific">Spongiactinospora rosea</name>
    <dbReference type="NCBI Taxonomy" id="2248750"/>
    <lineage>
        <taxon>Bacteria</taxon>
        <taxon>Bacillati</taxon>
        <taxon>Actinomycetota</taxon>
        <taxon>Actinomycetes</taxon>
        <taxon>Streptosporangiales</taxon>
        <taxon>Streptosporangiaceae</taxon>
        <taxon>Spongiactinospora</taxon>
    </lineage>
</organism>
<dbReference type="RefSeq" id="WP_113980843.1">
    <property type="nucleotide sequence ID" value="NZ_QMEY01000004.1"/>
</dbReference>
<keyword evidence="6 14" id="KW-0418">Kinase</keyword>
<dbReference type="Pfam" id="PF02518">
    <property type="entry name" value="HATPase_c"/>
    <property type="match status" value="1"/>
</dbReference>
<reference evidence="14 15" key="1">
    <citation type="submission" date="2018-06" db="EMBL/GenBank/DDBJ databases">
        <title>Sphaerisporangium craniellae sp. nov., isolated from a marine sponge in the South China Sea.</title>
        <authorList>
            <person name="Li L."/>
        </authorList>
    </citation>
    <scope>NUCLEOTIDE SEQUENCE [LARGE SCALE GENOMIC DNA]</scope>
    <source>
        <strain evidence="14 15">LHW63015</strain>
    </source>
</reference>
<evidence type="ECO:0000256" key="9">
    <source>
        <dbReference type="SAM" id="Coils"/>
    </source>
</evidence>
<dbReference type="InterPro" id="IPR003594">
    <property type="entry name" value="HATPase_dom"/>
</dbReference>
<dbReference type="Gene3D" id="3.30.565.10">
    <property type="entry name" value="Histidine kinase-like ATPase, C-terminal domain"/>
    <property type="match status" value="1"/>
</dbReference>
<dbReference type="Pfam" id="PF07730">
    <property type="entry name" value="HisKA_3"/>
    <property type="match status" value="1"/>
</dbReference>
<feature type="transmembrane region" description="Helical" evidence="11">
    <location>
        <begin position="116"/>
        <end position="135"/>
    </location>
</feature>
<dbReference type="AlphaFoldDB" id="A0A366M1A0"/>
<keyword evidence="4" id="KW-0808">Transferase</keyword>
<evidence type="ECO:0000256" key="8">
    <source>
        <dbReference type="ARBA" id="ARBA00023012"/>
    </source>
</evidence>
<evidence type="ECO:0000256" key="2">
    <source>
        <dbReference type="ARBA" id="ARBA00012438"/>
    </source>
</evidence>
<keyword evidence="3" id="KW-0597">Phosphoprotein</keyword>
<protein>
    <recommendedName>
        <fullName evidence="2">histidine kinase</fullName>
        <ecNumber evidence="2">2.7.13.3</ecNumber>
    </recommendedName>
</protein>
<keyword evidence="5" id="KW-0547">Nucleotide-binding</keyword>
<keyword evidence="8" id="KW-0902">Two-component regulatory system</keyword>
<keyword evidence="9" id="KW-0175">Coiled coil</keyword>
<feature type="transmembrane region" description="Helical" evidence="11">
    <location>
        <begin position="142"/>
        <end position="164"/>
    </location>
</feature>
<keyword evidence="11" id="KW-0472">Membrane</keyword>